<comment type="caution">
    <text evidence="6">The sequence shown here is derived from an EMBL/GenBank/DDBJ whole genome shotgun (WGS) entry which is preliminary data.</text>
</comment>
<name>W6M1E1_9GAMM</name>
<dbReference type="InterPro" id="IPR003593">
    <property type="entry name" value="AAA+_ATPase"/>
</dbReference>
<feature type="domain" description="ABC transporter" evidence="5">
    <location>
        <begin position="7"/>
        <end position="236"/>
    </location>
</feature>
<comment type="similarity">
    <text evidence="1">Belongs to the ABC transporter superfamily.</text>
</comment>
<evidence type="ECO:0000256" key="1">
    <source>
        <dbReference type="ARBA" id="ARBA00005417"/>
    </source>
</evidence>
<dbReference type="RefSeq" id="WP_048670337.1">
    <property type="nucleotide sequence ID" value="NZ_CBTJ020000020.1"/>
</dbReference>
<dbReference type="GO" id="GO:0016887">
    <property type="term" value="F:ATP hydrolysis activity"/>
    <property type="evidence" value="ECO:0007669"/>
    <property type="project" value="InterPro"/>
</dbReference>
<dbReference type="PROSITE" id="PS50893">
    <property type="entry name" value="ABC_TRANSPORTER_2"/>
    <property type="match status" value="1"/>
</dbReference>
<dbReference type="GO" id="GO:0005524">
    <property type="term" value="F:ATP binding"/>
    <property type="evidence" value="ECO:0007669"/>
    <property type="project" value="UniProtKB-KW"/>
</dbReference>
<keyword evidence="2" id="KW-0813">Transport</keyword>
<dbReference type="SMART" id="SM00382">
    <property type="entry name" value="AAA"/>
    <property type="match status" value="1"/>
</dbReference>
<dbReference type="InterPro" id="IPR003439">
    <property type="entry name" value="ABC_transporter-like_ATP-bd"/>
</dbReference>
<accession>W6M1E1</accession>
<reference evidence="6" key="1">
    <citation type="submission" date="2013-07" db="EMBL/GenBank/DDBJ databases">
        <authorList>
            <person name="McIlroy S."/>
        </authorList>
    </citation>
    <scope>NUCLEOTIDE SEQUENCE [LARGE SCALE GENOMIC DNA]</scope>
    <source>
        <strain evidence="6">Run_A_D11</strain>
    </source>
</reference>
<organism evidence="6 7">
    <name type="scientific">Candidatus Competibacter denitrificans Run_A_D11</name>
    <dbReference type="NCBI Taxonomy" id="1400863"/>
    <lineage>
        <taxon>Bacteria</taxon>
        <taxon>Pseudomonadati</taxon>
        <taxon>Pseudomonadota</taxon>
        <taxon>Gammaproteobacteria</taxon>
        <taxon>Candidatus Competibacteraceae</taxon>
        <taxon>Candidatus Competibacter</taxon>
    </lineage>
</organism>
<dbReference type="EMBL" id="CBTJ020000020">
    <property type="protein sequence ID" value="CDI01216.1"/>
    <property type="molecule type" value="Genomic_DNA"/>
</dbReference>
<dbReference type="STRING" id="1400863.BN873_150004"/>
<evidence type="ECO:0000256" key="3">
    <source>
        <dbReference type="ARBA" id="ARBA00022741"/>
    </source>
</evidence>
<dbReference type="Pfam" id="PF00005">
    <property type="entry name" value="ABC_tran"/>
    <property type="match status" value="1"/>
</dbReference>
<evidence type="ECO:0000313" key="7">
    <source>
        <dbReference type="Proteomes" id="UP000035760"/>
    </source>
</evidence>
<dbReference type="PANTHER" id="PTHR43335">
    <property type="entry name" value="ABC TRANSPORTER, ATP-BINDING PROTEIN"/>
    <property type="match status" value="1"/>
</dbReference>
<dbReference type="SUPFAM" id="SSF52540">
    <property type="entry name" value="P-loop containing nucleoside triphosphate hydrolases"/>
    <property type="match status" value="1"/>
</dbReference>
<keyword evidence="7" id="KW-1185">Reference proteome</keyword>
<dbReference type="CDD" id="cd03230">
    <property type="entry name" value="ABC_DR_subfamily_A"/>
    <property type="match status" value="1"/>
</dbReference>
<dbReference type="Gene3D" id="3.40.50.300">
    <property type="entry name" value="P-loop containing nucleotide triphosphate hydrolases"/>
    <property type="match status" value="1"/>
</dbReference>
<evidence type="ECO:0000256" key="4">
    <source>
        <dbReference type="ARBA" id="ARBA00022840"/>
    </source>
</evidence>
<reference evidence="6" key="2">
    <citation type="submission" date="2014-03" db="EMBL/GenBank/DDBJ databases">
        <title>Candidatus Competibacter-lineage genomes retrieved from metagenomes reveal functional metabolic diversity.</title>
        <authorList>
            <person name="McIlroy S.J."/>
            <person name="Albertsen M."/>
            <person name="Andresen E.K."/>
            <person name="Saunders A.M."/>
            <person name="Kristiansen R."/>
            <person name="Stokholm-Bjerregaard M."/>
            <person name="Nielsen K.L."/>
            <person name="Nielsen P.H."/>
        </authorList>
    </citation>
    <scope>NUCLEOTIDE SEQUENCE</scope>
    <source>
        <strain evidence="6">Run_A_D11</strain>
    </source>
</reference>
<dbReference type="AlphaFoldDB" id="W6M1E1"/>
<evidence type="ECO:0000256" key="2">
    <source>
        <dbReference type="ARBA" id="ARBA00022448"/>
    </source>
</evidence>
<proteinExistence type="inferred from homology"/>
<keyword evidence="3" id="KW-0547">Nucleotide-binding</keyword>
<protein>
    <submittedName>
        <fullName evidence="6">ABC transporter, ATP-binding family protein</fullName>
    </submittedName>
</protein>
<dbReference type="Proteomes" id="UP000035760">
    <property type="component" value="Unassembled WGS sequence"/>
</dbReference>
<evidence type="ECO:0000313" key="6">
    <source>
        <dbReference type="EMBL" id="CDI01216.1"/>
    </source>
</evidence>
<sequence>MTDDLLMRVDGLTLCYGDIRAVNKISFTLAKGQILGFLGPNGAGKSTTLRLLSGVLAPDAGRIVIADSDLLDQPIQAKRAMGYLPEQPPLYRELTVDEQLLYSARLHGLNGAASRVALTRVKERCGLVEVGKRLTGNLSKGYRQRVGIAQAILHDPPIILLDEPTVGLDPIQLRDVRRLIRELGESRGIILSTHLLTEVQAMCSHVQIMRAGKLVYAGALADLEGRQGSTSLRIGLGAPPPLASLAEIPEVERVEALGTGRFRLYHRSGETFHRAIVERSVREAWDLWELVPERDSLERIFVELTLGEEIAQ</sequence>
<dbReference type="OrthoDB" id="9805029at2"/>
<dbReference type="InterPro" id="IPR027417">
    <property type="entry name" value="P-loop_NTPase"/>
</dbReference>
<evidence type="ECO:0000259" key="5">
    <source>
        <dbReference type="PROSITE" id="PS50893"/>
    </source>
</evidence>
<dbReference type="PANTHER" id="PTHR43335:SF4">
    <property type="entry name" value="ABC TRANSPORTER, ATP-BINDING PROTEIN"/>
    <property type="match status" value="1"/>
</dbReference>
<keyword evidence="4 6" id="KW-0067">ATP-binding</keyword>
<gene>
    <name evidence="6" type="ORF">BN873_150004</name>
</gene>